<evidence type="ECO:0000313" key="3">
    <source>
        <dbReference type="Proteomes" id="UP000805614"/>
    </source>
</evidence>
<dbReference type="RefSeq" id="WP_187244320.1">
    <property type="nucleotide sequence ID" value="NZ_BAAAOK010000005.1"/>
</dbReference>
<gene>
    <name evidence="2" type="ORF">HKK74_17650</name>
</gene>
<name>A0ABR7LSA0_9ACTN</name>
<protein>
    <recommendedName>
        <fullName evidence="4">Amidohydrolase family protein</fullName>
    </recommendedName>
</protein>
<keyword evidence="3" id="KW-1185">Reference proteome</keyword>
<proteinExistence type="predicted"/>
<dbReference type="InterPro" id="IPR050378">
    <property type="entry name" value="Metallo-dep_Hydrolases_sf"/>
</dbReference>
<dbReference type="PANTHER" id="PTHR11647:SF1">
    <property type="entry name" value="COLLAPSIN RESPONSE MEDIATOR PROTEIN"/>
    <property type="match status" value="1"/>
</dbReference>
<dbReference type="PANTHER" id="PTHR11647">
    <property type="entry name" value="HYDRANTOINASE/DIHYDROPYRIMIDINASE FAMILY MEMBER"/>
    <property type="match status" value="1"/>
</dbReference>
<evidence type="ECO:0000313" key="2">
    <source>
        <dbReference type="EMBL" id="MBC6467308.1"/>
    </source>
</evidence>
<organism evidence="2 3">
    <name type="scientific">Actinomadura alba</name>
    <dbReference type="NCBI Taxonomy" id="406431"/>
    <lineage>
        <taxon>Bacteria</taxon>
        <taxon>Bacillati</taxon>
        <taxon>Actinomycetota</taxon>
        <taxon>Actinomycetes</taxon>
        <taxon>Streptosporangiales</taxon>
        <taxon>Thermomonosporaceae</taxon>
        <taxon>Actinomadura</taxon>
    </lineage>
</organism>
<reference evidence="2 3" key="1">
    <citation type="submission" date="2020-06" db="EMBL/GenBank/DDBJ databases">
        <title>Actinomadura xiongansis sp. nov., isolated from soil of Baiyangdian.</title>
        <authorList>
            <person name="Zhang X."/>
        </authorList>
    </citation>
    <scope>NUCLEOTIDE SEQUENCE [LARGE SCALE GENOMIC DNA]</scope>
    <source>
        <strain evidence="2 3">HBUM206468</strain>
    </source>
</reference>
<dbReference type="Proteomes" id="UP000805614">
    <property type="component" value="Unassembled WGS sequence"/>
</dbReference>
<dbReference type="EMBL" id="JABVEC010000012">
    <property type="protein sequence ID" value="MBC6467308.1"/>
    <property type="molecule type" value="Genomic_DNA"/>
</dbReference>
<evidence type="ECO:0000256" key="1">
    <source>
        <dbReference type="SAM" id="MobiDB-lite"/>
    </source>
</evidence>
<feature type="region of interest" description="Disordered" evidence="1">
    <location>
        <begin position="107"/>
        <end position="132"/>
    </location>
</feature>
<comment type="caution">
    <text evidence="2">The sequence shown here is derived from an EMBL/GenBank/DDBJ whole genome shotgun (WGS) entry which is preliminary data.</text>
</comment>
<sequence>MLVLTTALTSGGPADASVKGHVDDPGLDIILRSGTVIDGSGAPGYVADVGIDDGYITRVGDLSRSSAETVIDANGLVVAPGFIDVHSHGSPSALRRAESSLTQGVTTETLQPDGGGSTNIPDALSIGSSGRASKAARIRTL</sequence>
<accession>A0ABR7LSA0</accession>
<dbReference type="Gene3D" id="2.30.40.10">
    <property type="entry name" value="Urease, subunit C, domain 1"/>
    <property type="match status" value="1"/>
</dbReference>
<dbReference type="InterPro" id="IPR011059">
    <property type="entry name" value="Metal-dep_hydrolase_composite"/>
</dbReference>
<dbReference type="SUPFAM" id="SSF51338">
    <property type="entry name" value="Composite domain of metallo-dependent hydrolases"/>
    <property type="match status" value="1"/>
</dbReference>
<evidence type="ECO:0008006" key="4">
    <source>
        <dbReference type="Google" id="ProtNLM"/>
    </source>
</evidence>